<keyword evidence="2" id="KW-0812">Transmembrane</keyword>
<keyword evidence="2" id="KW-0472">Membrane</keyword>
<dbReference type="Proteomes" id="UP000251889">
    <property type="component" value="Unassembled WGS sequence"/>
</dbReference>
<dbReference type="EMBL" id="QMFY01000019">
    <property type="protein sequence ID" value="RAV98317.1"/>
    <property type="molecule type" value="Genomic_DNA"/>
</dbReference>
<dbReference type="AlphaFoldDB" id="A0A364XVE0"/>
<dbReference type="RefSeq" id="WP_112749583.1">
    <property type="nucleotide sequence ID" value="NZ_QMFY01000019.1"/>
</dbReference>
<evidence type="ECO:0000256" key="2">
    <source>
        <dbReference type="SAM" id="Phobius"/>
    </source>
</evidence>
<gene>
    <name evidence="3" type="ORF">DQQ10_24525</name>
</gene>
<evidence type="ECO:0000313" key="4">
    <source>
        <dbReference type="Proteomes" id="UP000251889"/>
    </source>
</evidence>
<keyword evidence="4" id="KW-1185">Reference proteome</keyword>
<feature type="transmembrane region" description="Helical" evidence="2">
    <location>
        <begin position="41"/>
        <end position="60"/>
    </location>
</feature>
<evidence type="ECO:0000313" key="3">
    <source>
        <dbReference type="EMBL" id="RAV98317.1"/>
    </source>
</evidence>
<feature type="compositionally biased region" description="Basic and acidic residues" evidence="1">
    <location>
        <begin position="87"/>
        <end position="104"/>
    </location>
</feature>
<name>A0A364XVE0_9BACT</name>
<organism evidence="3 4">
    <name type="scientific">Pseudochryseolinea flava</name>
    <dbReference type="NCBI Taxonomy" id="2059302"/>
    <lineage>
        <taxon>Bacteria</taxon>
        <taxon>Pseudomonadati</taxon>
        <taxon>Bacteroidota</taxon>
        <taxon>Cytophagia</taxon>
        <taxon>Cytophagales</taxon>
        <taxon>Fulvivirgaceae</taxon>
        <taxon>Pseudochryseolinea</taxon>
    </lineage>
</organism>
<proteinExistence type="predicted"/>
<reference evidence="3 4" key="1">
    <citation type="submission" date="2018-06" db="EMBL/GenBank/DDBJ databases">
        <title>Chryseolinea flavus sp. nov., a member of the phylum Bacteroidetes isolated from soil.</title>
        <authorList>
            <person name="Li Y."/>
            <person name="Wang J."/>
        </authorList>
    </citation>
    <scope>NUCLEOTIDE SEQUENCE [LARGE SCALE GENOMIC DNA]</scope>
    <source>
        <strain evidence="3 4">SDU1-6</strain>
    </source>
</reference>
<protein>
    <submittedName>
        <fullName evidence="3">Uncharacterized protein</fullName>
    </submittedName>
</protein>
<dbReference type="OrthoDB" id="979327at2"/>
<comment type="caution">
    <text evidence="3">The sequence shown here is derived from an EMBL/GenBank/DDBJ whole genome shotgun (WGS) entry which is preliminary data.</text>
</comment>
<keyword evidence="2" id="KW-1133">Transmembrane helix</keyword>
<sequence>MNQQPDKLFRDKLEQYQRTAPAPAWDRIEQGLDKKNKPAWLWLRIAAAILFLAVGTWFFWPSNATIDQSQQMSDKNKSVPKKVLPPVEKDLPKEQQPKDIEPVGKKSPSSKEIQENINTSPVIKKKETHEEVEQLEEVQTPLHASNNVIKEIPTQENTTAIEPKQDVMIAKVEDQQNIKLVYSANAADKYLKKTVPSEATTETKKTSRLQRLLDKAEDLKTNQDPIGEFRQAKNEILALNFRSEKDREQNK</sequence>
<evidence type="ECO:0000256" key="1">
    <source>
        <dbReference type="SAM" id="MobiDB-lite"/>
    </source>
</evidence>
<feature type="region of interest" description="Disordered" evidence="1">
    <location>
        <begin position="68"/>
        <end position="115"/>
    </location>
</feature>
<accession>A0A364XVE0</accession>